<proteinExistence type="predicted"/>
<evidence type="ECO:0000256" key="1">
    <source>
        <dbReference type="SAM" id="MobiDB-lite"/>
    </source>
</evidence>
<name>A0AA40KQ65_9HYME</name>
<evidence type="ECO:0000313" key="2">
    <source>
        <dbReference type="EMBL" id="KAK1128655.1"/>
    </source>
</evidence>
<feature type="compositionally biased region" description="Acidic residues" evidence="1">
    <location>
        <begin position="25"/>
        <end position="35"/>
    </location>
</feature>
<sequence>MDAAICRDNENGAGYLYSIFLVKQEEEEEEEEEEEVRTGPNDVSRGNPSSSRSQSEFEAEIGLIPARFHGGAKFRRANQRSRQLAR</sequence>
<comment type="caution">
    <text evidence="2">The sequence shown here is derived from an EMBL/GenBank/DDBJ whole genome shotgun (WGS) entry which is preliminary data.</text>
</comment>
<gene>
    <name evidence="2" type="ORF">K0M31_003111</name>
</gene>
<dbReference type="Proteomes" id="UP001177670">
    <property type="component" value="Unassembled WGS sequence"/>
</dbReference>
<keyword evidence="3" id="KW-1185">Reference proteome</keyword>
<dbReference type="AlphaFoldDB" id="A0AA40KQ65"/>
<feature type="region of interest" description="Disordered" evidence="1">
    <location>
        <begin position="24"/>
        <end position="58"/>
    </location>
</feature>
<evidence type="ECO:0000313" key="3">
    <source>
        <dbReference type="Proteomes" id="UP001177670"/>
    </source>
</evidence>
<feature type="compositionally biased region" description="Low complexity" evidence="1">
    <location>
        <begin position="44"/>
        <end position="54"/>
    </location>
</feature>
<protein>
    <submittedName>
        <fullName evidence="2">Uncharacterized protein</fullName>
    </submittedName>
</protein>
<accession>A0AA40KQ65</accession>
<reference evidence="2" key="1">
    <citation type="submission" date="2021-10" db="EMBL/GenBank/DDBJ databases">
        <title>Melipona bicolor Genome sequencing and assembly.</title>
        <authorList>
            <person name="Araujo N.S."/>
            <person name="Arias M.C."/>
        </authorList>
    </citation>
    <scope>NUCLEOTIDE SEQUENCE</scope>
    <source>
        <strain evidence="2">USP_2M_L1-L4_2017</strain>
        <tissue evidence="2">Whole body</tissue>
    </source>
</reference>
<organism evidence="2 3">
    <name type="scientific">Melipona bicolor</name>
    <dbReference type="NCBI Taxonomy" id="60889"/>
    <lineage>
        <taxon>Eukaryota</taxon>
        <taxon>Metazoa</taxon>
        <taxon>Ecdysozoa</taxon>
        <taxon>Arthropoda</taxon>
        <taxon>Hexapoda</taxon>
        <taxon>Insecta</taxon>
        <taxon>Pterygota</taxon>
        <taxon>Neoptera</taxon>
        <taxon>Endopterygota</taxon>
        <taxon>Hymenoptera</taxon>
        <taxon>Apocrita</taxon>
        <taxon>Aculeata</taxon>
        <taxon>Apoidea</taxon>
        <taxon>Anthophila</taxon>
        <taxon>Apidae</taxon>
        <taxon>Melipona</taxon>
    </lineage>
</organism>
<dbReference type="EMBL" id="JAHYIQ010000010">
    <property type="protein sequence ID" value="KAK1128655.1"/>
    <property type="molecule type" value="Genomic_DNA"/>
</dbReference>